<protein>
    <submittedName>
        <fullName evidence="1">Uncharacterized protein</fullName>
    </submittedName>
</protein>
<dbReference type="Proteomes" id="UP001151760">
    <property type="component" value="Unassembled WGS sequence"/>
</dbReference>
<reference evidence="1" key="2">
    <citation type="submission" date="2022-01" db="EMBL/GenBank/DDBJ databases">
        <authorList>
            <person name="Yamashiro T."/>
            <person name="Shiraishi A."/>
            <person name="Satake H."/>
            <person name="Nakayama K."/>
        </authorList>
    </citation>
    <scope>NUCLEOTIDE SEQUENCE</scope>
</reference>
<gene>
    <name evidence="1" type="ORF">Tco_1114142</name>
</gene>
<name>A0ABQ5IUC5_9ASTR</name>
<evidence type="ECO:0000313" key="2">
    <source>
        <dbReference type="Proteomes" id="UP001151760"/>
    </source>
</evidence>
<organism evidence="1 2">
    <name type="scientific">Tanacetum coccineum</name>
    <dbReference type="NCBI Taxonomy" id="301880"/>
    <lineage>
        <taxon>Eukaryota</taxon>
        <taxon>Viridiplantae</taxon>
        <taxon>Streptophyta</taxon>
        <taxon>Embryophyta</taxon>
        <taxon>Tracheophyta</taxon>
        <taxon>Spermatophyta</taxon>
        <taxon>Magnoliopsida</taxon>
        <taxon>eudicotyledons</taxon>
        <taxon>Gunneridae</taxon>
        <taxon>Pentapetalae</taxon>
        <taxon>asterids</taxon>
        <taxon>campanulids</taxon>
        <taxon>Asterales</taxon>
        <taxon>Asteraceae</taxon>
        <taxon>Asteroideae</taxon>
        <taxon>Anthemideae</taxon>
        <taxon>Anthemidinae</taxon>
        <taxon>Tanacetum</taxon>
    </lineage>
</organism>
<proteinExistence type="predicted"/>
<reference evidence="1" key="1">
    <citation type="journal article" date="2022" name="Int. J. Mol. Sci.">
        <title>Draft Genome of Tanacetum Coccineum: Genomic Comparison of Closely Related Tanacetum-Family Plants.</title>
        <authorList>
            <person name="Yamashiro T."/>
            <person name="Shiraishi A."/>
            <person name="Nakayama K."/>
            <person name="Satake H."/>
        </authorList>
    </citation>
    <scope>NUCLEOTIDE SEQUENCE</scope>
</reference>
<keyword evidence="2" id="KW-1185">Reference proteome</keyword>
<comment type="caution">
    <text evidence="1">The sequence shown here is derived from an EMBL/GenBank/DDBJ whole genome shotgun (WGS) entry which is preliminary data.</text>
</comment>
<accession>A0ABQ5IUC5</accession>
<sequence length="318" mass="37291">MTMRQFISALGLYTNEGMDNNLFKFFRDACVWNRPKNYNPTAYFIDILTRNHYDTKRSPSYTTIKNPICHLVHRLLTLFVTGRHNAKEIVTLEDLFFLHTMDERDIIDVSWNIAKFLSDKAKGTKKKSMMVGAYLIGRIARYYGLITNAYWRRVTLGQGITLLNIVKLVELGIYRFNALGQRELVDDMLNDSEDEAAAAEAMRAQEKECGVRHHPNMSFTNRLRPMDDRLGDIDSNIYTLSNKVEDLTTLVSGMSEQYDQFYREFDRMRLEQDRFHAWNTNHMLQLLSYHHIKHTRYFYVPNIPDIGVQQGVNFMTNL</sequence>
<evidence type="ECO:0000313" key="1">
    <source>
        <dbReference type="EMBL" id="GJU03804.1"/>
    </source>
</evidence>
<dbReference type="EMBL" id="BQNB010021189">
    <property type="protein sequence ID" value="GJU03804.1"/>
    <property type="molecule type" value="Genomic_DNA"/>
</dbReference>